<feature type="compositionally biased region" description="Gly residues" evidence="4">
    <location>
        <begin position="1187"/>
        <end position="1216"/>
    </location>
</feature>
<comment type="catalytic activity">
    <reaction evidence="3">
        <text>L-dehydroascorbate + 2 glutathione = glutathione disulfide + L-ascorbate</text>
        <dbReference type="Rhea" id="RHEA:24424"/>
        <dbReference type="ChEBI" id="CHEBI:38290"/>
        <dbReference type="ChEBI" id="CHEBI:57925"/>
        <dbReference type="ChEBI" id="CHEBI:58297"/>
        <dbReference type="ChEBI" id="CHEBI:58539"/>
        <dbReference type="EC" id="1.8.5.1"/>
    </reaction>
</comment>
<evidence type="ECO:0000256" key="2">
    <source>
        <dbReference type="ARBA" id="ARBA00024194"/>
    </source>
</evidence>
<dbReference type="Gene3D" id="3.40.30.10">
    <property type="entry name" value="Glutaredoxin"/>
    <property type="match status" value="1"/>
</dbReference>
<organism evidence="6 7">
    <name type="scientific">Chlamydomonas eustigma</name>
    <dbReference type="NCBI Taxonomy" id="1157962"/>
    <lineage>
        <taxon>Eukaryota</taxon>
        <taxon>Viridiplantae</taxon>
        <taxon>Chlorophyta</taxon>
        <taxon>core chlorophytes</taxon>
        <taxon>Chlorophyceae</taxon>
        <taxon>CS clade</taxon>
        <taxon>Chlamydomonadales</taxon>
        <taxon>Chlamydomonadaceae</taxon>
        <taxon>Chlamydomonas</taxon>
    </lineage>
</organism>
<dbReference type="InterPro" id="IPR036282">
    <property type="entry name" value="Glutathione-S-Trfase_C_sf"/>
</dbReference>
<feature type="compositionally biased region" description="Low complexity" evidence="4">
    <location>
        <begin position="1237"/>
        <end position="1254"/>
    </location>
</feature>
<evidence type="ECO:0000256" key="1">
    <source>
        <dbReference type="ARBA" id="ARBA00022679"/>
    </source>
</evidence>
<keyword evidence="7" id="KW-1185">Reference proteome</keyword>
<dbReference type="STRING" id="1157962.A0A250WZL1"/>
<keyword evidence="1" id="KW-0808">Transferase</keyword>
<evidence type="ECO:0000313" key="7">
    <source>
        <dbReference type="Proteomes" id="UP000232323"/>
    </source>
</evidence>
<dbReference type="InterPro" id="IPR004045">
    <property type="entry name" value="Glutathione_S-Trfase_N"/>
</dbReference>
<dbReference type="CDD" id="cd00570">
    <property type="entry name" value="GST_N_family"/>
    <property type="match status" value="1"/>
</dbReference>
<reference evidence="6 7" key="1">
    <citation type="submission" date="2017-08" db="EMBL/GenBank/DDBJ databases">
        <title>Acidophilic green algal genome provides insights into adaptation to an acidic environment.</title>
        <authorList>
            <person name="Hirooka S."/>
            <person name="Hirose Y."/>
            <person name="Kanesaki Y."/>
            <person name="Higuchi S."/>
            <person name="Fujiwara T."/>
            <person name="Onuma R."/>
            <person name="Era A."/>
            <person name="Ohbayashi R."/>
            <person name="Uzuka A."/>
            <person name="Nozaki H."/>
            <person name="Yoshikawa H."/>
            <person name="Miyagishima S.Y."/>
        </authorList>
    </citation>
    <scope>NUCLEOTIDE SEQUENCE [LARGE SCALE GENOMIC DNA]</scope>
    <source>
        <strain evidence="6 7">NIES-2499</strain>
    </source>
</reference>
<dbReference type="PANTHER" id="PTHR44420">
    <property type="entry name" value="GLUTATHIONE S-TRANSFERASE DHAR2-RELATED"/>
    <property type="match status" value="1"/>
</dbReference>
<dbReference type="GO" id="GO:0016740">
    <property type="term" value="F:transferase activity"/>
    <property type="evidence" value="ECO:0007669"/>
    <property type="project" value="UniProtKB-KW"/>
</dbReference>
<dbReference type="SUPFAM" id="SSF47616">
    <property type="entry name" value="GST C-terminal domain-like"/>
    <property type="match status" value="1"/>
</dbReference>
<dbReference type="PROSITE" id="PS50404">
    <property type="entry name" value="GST_NTER"/>
    <property type="match status" value="1"/>
</dbReference>
<dbReference type="Pfam" id="PF13417">
    <property type="entry name" value="GST_N_3"/>
    <property type="match status" value="1"/>
</dbReference>
<evidence type="ECO:0000256" key="4">
    <source>
        <dbReference type="SAM" id="MobiDB-lite"/>
    </source>
</evidence>
<dbReference type="Proteomes" id="UP000232323">
    <property type="component" value="Unassembled WGS sequence"/>
</dbReference>
<evidence type="ECO:0000256" key="3">
    <source>
        <dbReference type="ARBA" id="ARBA00049544"/>
    </source>
</evidence>
<feature type="compositionally biased region" description="Gly residues" evidence="4">
    <location>
        <begin position="657"/>
        <end position="712"/>
    </location>
</feature>
<dbReference type="OrthoDB" id="1935530at2759"/>
<evidence type="ECO:0000313" key="6">
    <source>
        <dbReference type="EMBL" id="GAX76271.1"/>
    </source>
</evidence>
<dbReference type="Gene3D" id="1.20.1050.10">
    <property type="match status" value="1"/>
</dbReference>
<sequence length="1382" mass="141380">MAPHHFQETGCGALEGIVTTATTAVPQESQIIGEDHNFNATSSQDMMADARDMALTETSEVTPSVLETNDVTPSVLDMLSPVGSSVTLLQLTVSREDLISGVGGPISDADQEHAVDALSLHTCTLASEVTAREHPALKSGTVTGPATSCGGQLEDEAAEALCPESITMLPEEARNDDVERQQEEWMAQNNEMAVETATEENSEGGTCTSLSAGRPGLTVSDMAPVPTEPHVMELLDLMPVPVVPHAMERLDLAPVPPVPLALEHLDLAPVPAVPHAMELLDLMPVPAVPHAMEHLDLAPVPPVHLALEHLDLAPVPPVPHAMELLDLMPASTLARGANIEVASAAQPPGTLNLQDLLLPPSLQTIRQYMPVTRGIALAAALPQNSQQVSAMPDADVATLKVRAKAAISTAVDALFLDAVQSRAQFHHARHTVFTTAFVTHDASFSGLYTASHSLGTPPHQGCREVTQQSHQAPFIQRPDLPAPSYGTLSQSLQSAPSTHLQPAIIDRAHSETNPLMISYSSAANNPTVLTNPPSRTFTIILYTTVRFTAINPEESVSPDEGSSTAGPGTLSDSSITVSSAVPQPGSSEATTTVTAGSQAGTVSPVATTSGTGTGSGGREGSHIGTGSGGGGSSGGGTGSPAARVSIEGMGNMVETGSRGGGTGSRAGGSGSCRGGTGSGGGGSGSGGGGTGSGGEGTGSGGGGTGSGGGGTGSRIDMRVRSQAAEGSALDSGSISDSTGGPDSIHTQHALDVVISRDSTILPSASQHNIIAQNLWLDLFPRPLLQLPHPSTLSVLPEIQEVLSLAEDGDTLPPESSTTATATTHTTSTLHGATAASMADENFMAHPGAPAGPTVPPSFMAHPGAPAGRPAAPTIFAATNVSTRGTADSSSQQTDNTAGFRLLATAPDTHLAAAVHTSHFTPGPTGQPQEHLVIGSHMSLEVLRRYIRAFLTPLPDIHRGIPFKKEYIDLSAPRPQWLLDISGGKVPVLKIGTSDVGEHFLLPDSDKIVVYLEEKFPEPSMLSSAPQGMTSKIFPAFRQYLAAGSPEELETKKAQLLAELVAINEYLSAPGKGPLFGGLHLDAEDAAFAPKLYHILVACQPKGFVLPLELAALWRYMGFVQTLPAWQDVDYGSLKILEGSQAGTESPVATTSGTGTDSGGGGSSGGGTGSPAARVSIEGMGNMVVTGSRGGGTAGSGSEGAGSRGGGTGSGGGGTSSGEGVMAAPSLAEDGNTLPPESSTATATTHTTSTLHGATAPSMADENFMAHPGAPAGRPAAPPTFMAHPGAPVGRPAAPNIFVATNVSTRGTADSLSQQTDNTAGLRLLATAPDTHLTAGPIGQPQEHLVIGSHMSLEVLRRYIRAFLTPLPDIHRVRSNVTEYVNE</sequence>
<comment type="similarity">
    <text evidence="2">Belongs to the GST superfamily. DHAR family.</text>
</comment>
<dbReference type="GO" id="GO:0045174">
    <property type="term" value="F:glutathione dehydrogenase (ascorbate) activity"/>
    <property type="evidence" value="ECO:0007669"/>
    <property type="project" value="UniProtKB-EC"/>
</dbReference>
<dbReference type="EMBL" id="BEGY01000016">
    <property type="protein sequence ID" value="GAX76271.1"/>
    <property type="molecule type" value="Genomic_DNA"/>
</dbReference>
<feature type="compositionally biased region" description="Gly residues" evidence="4">
    <location>
        <begin position="611"/>
        <end position="638"/>
    </location>
</feature>
<proteinExistence type="inferred from homology"/>
<protein>
    <recommendedName>
        <fullName evidence="5">GST N-terminal domain-containing protein</fullName>
    </recommendedName>
</protein>
<feature type="region of interest" description="Disordered" evidence="4">
    <location>
        <begin position="1139"/>
        <end position="1254"/>
    </location>
</feature>
<evidence type="ECO:0000259" key="5">
    <source>
        <dbReference type="PROSITE" id="PS50404"/>
    </source>
</evidence>
<comment type="caution">
    <text evidence="6">The sequence shown here is derived from an EMBL/GenBank/DDBJ whole genome shotgun (WGS) entry which is preliminary data.</text>
</comment>
<dbReference type="GO" id="GO:0033355">
    <property type="term" value="P:ascorbate glutathione cycle"/>
    <property type="evidence" value="ECO:0007669"/>
    <property type="project" value="InterPro"/>
</dbReference>
<feature type="compositionally biased region" description="Polar residues" evidence="4">
    <location>
        <begin position="560"/>
        <end position="606"/>
    </location>
</feature>
<name>A0A250WZL1_9CHLO</name>
<dbReference type="PANTHER" id="PTHR44420:SF2">
    <property type="entry name" value="GLUTATHIONE S-TRANSFERASE DHAR2-RELATED"/>
    <property type="match status" value="1"/>
</dbReference>
<feature type="region of interest" description="Disordered" evidence="4">
    <location>
        <begin position="552"/>
        <end position="743"/>
    </location>
</feature>
<accession>A0A250WZL1</accession>
<feature type="compositionally biased region" description="Gly residues" evidence="4">
    <location>
        <begin position="1155"/>
        <end position="1168"/>
    </location>
</feature>
<dbReference type="InterPro" id="IPR036249">
    <property type="entry name" value="Thioredoxin-like_sf"/>
</dbReference>
<dbReference type="SUPFAM" id="SSF52833">
    <property type="entry name" value="Thioredoxin-like"/>
    <property type="match status" value="1"/>
</dbReference>
<gene>
    <name evidence="6" type="ORF">CEUSTIGMA_g3715.t1</name>
</gene>
<dbReference type="InterPro" id="IPR044627">
    <property type="entry name" value="DHAR1/2/3/4"/>
</dbReference>
<feature type="compositionally biased region" description="Polar residues" evidence="4">
    <location>
        <begin position="730"/>
        <end position="743"/>
    </location>
</feature>
<feature type="domain" description="GST N-terminal" evidence="5">
    <location>
        <begin position="935"/>
        <end position="1019"/>
    </location>
</feature>